<sequence>MDRTKTKNVIVLLFDSLNRHMLGSYGGEEFETPNFDAFAKHALKFNRHFTGSLPCMPARHDILVGAMDFLWRPWGSIEIWEDAITYAMRRKGVTTMLVADHPHLFETGGENYHTDFKAWDYLRGHESDPWKTRPDPSWQGTPHFIPREMPYDNSRGYFGGEEDFPGPRTMRATADWLRDHAPHHDNFFLFVDEFDPHEPFDTPDKWSKMYDEDWHKDPLIWPPYAVGAVEQGLISEREGKQIRAQYGAKLSMIDHWFGKVMKTLEETGRLDDTMIILTTDHGHYLGEKDIWGKPGTPVQKTLGHIPLYITGPGITPGETDALTTSVDIFATLADLYDLDVRQRTHGKSLLPVLSDTSKDVRDYVLTGVWGREVQVTDGQHLFARAPSGKNTPLAMYSNRWSTMPIHVNGPDGKEIHTQDIFPLPDDRAELRKVPGSNVPVIRQPFVPGDMLPYWAGRKFSGDHLYDLSAPVGEEPDRADSSDTRTYLDLLRHALDDVEAPQEQYERLGMS</sequence>
<dbReference type="KEGG" id="pect:BN1012_Phect373"/>
<evidence type="ECO:0000313" key="5">
    <source>
        <dbReference type="Proteomes" id="UP000032160"/>
    </source>
</evidence>
<name>X5MBW5_9HYPH</name>
<dbReference type="AlphaFoldDB" id="X5MBW5"/>
<keyword evidence="5" id="KW-1185">Reference proteome</keyword>
<dbReference type="HOGENOM" id="CLU_006332_14_0_5"/>
<protein>
    <submittedName>
        <fullName evidence="4">Sulfatase, family S1 subfamily 64</fullName>
    </submittedName>
</protein>
<dbReference type="GO" id="GO:0005737">
    <property type="term" value="C:cytoplasm"/>
    <property type="evidence" value="ECO:0007669"/>
    <property type="project" value="TreeGrafter"/>
</dbReference>
<dbReference type="RefSeq" id="WP_043949495.1">
    <property type="nucleotide sequence ID" value="NZ_HG966617.1"/>
</dbReference>
<dbReference type="Pfam" id="PF00884">
    <property type="entry name" value="Sulfatase"/>
    <property type="match status" value="1"/>
</dbReference>
<dbReference type="PATRIC" id="fig|1458461.3.peg.372"/>
<evidence type="ECO:0000259" key="3">
    <source>
        <dbReference type="Pfam" id="PF00884"/>
    </source>
</evidence>
<evidence type="ECO:0000256" key="2">
    <source>
        <dbReference type="ARBA" id="ARBA00022801"/>
    </source>
</evidence>
<keyword evidence="2" id="KW-0378">Hydrolase</keyword>
<evidence type="ECO:0000256" key="1">
    <source>
        <dbReference type="ARBA" id="ARBA00022723"/>
    </source>
</evidence>
<proteinExistence type="predicted"/>
<dbReference type="PANTHER" id="PTHR45953:SF1">
    <property type="entry name" value="IDURONATE 2-SULFATASE"/>
    <property type="match status" value="1"/>
</dbReference>
<dbReference type="GO" id="GO:0008484">
    <property type="term" value="F:sulfuric ester hydrolase activity"/>
    <property type="evidence" value="ECO:0007669"/>
    <property type="project" value="TreeGrafter"/>
</dbReference>
<feature type="domain" description="Sulfatase N-terminal" evidence="3">
    <location>
        <begin position="7"/>
        <end position="336"/>
    </location>
</feature>
<dbReference type="EMBL" id="HG966617">
    <property type="protein sequence ID" value="CDO58587.1"/>
    <property type="molecule type" value="Genomic_DNA"/>
</dbReference>
<dbReference type="InterPro" id="IPR017850">
    <property type="entry name" value="Alkaline_phosphatase_core_sf"/>
</dbReference>
<dbReference type="Gene3D" id="3.40.720.10">
    <property type="entry name" value="Alkaline Phosphatase, subunit A"/>
    <property type="match status" value="1"/>
</dbReference>
<organism evidence="4 5">
    <name type="scientific">Candidatus Phaeomarinibacter ectocarpi</name>
    <dbReference type="NCBI Taxonomy" id="1458461"/>
    <lineage>
        <taxon>Bacteria</taxon>
        <taxon>Pseudomonadati</taxon>
        <taxon>Pseudomonadota</taxon>
        <taxon>Alphaproteobacteria</taxon>
        <taxon>Hyphomicrobiales</taxon>
        <taxon>Parvibaculaceae</taxon>
        <taxon>Candidatus Phaeomarinibacter</taxon>
    </lineage>
</organism>
<reference evidence="4 5" key="1">
    <citation type="journal article" date="2014" name="Front. Genet.">
        <title>Genome and metabolic network of "Candidatus Phaeomarinobacter ectocarpi" Ec32, a new candidate genus of Alphaproteobacteria frequently associated with brown algae.</title>
        <authorList>
            <person name="Dittami S.M."/>
            <person name="Barbeyron T."/>
            <person name="Boyen C."/>
            <person name="Cambefort J."/>
            <person name="Collet G."/>
            <person name="Delage L."/>
            <person name="Gobet A."/>
            <person name="Groisillier A."/>
            <person name="Leblanc C."/>
            <person name="Michel G."/>
            <person name="Scornet D."/>
            <person name="Siegel A."/>
            <person name="Tapia J.E."/>
            <person name="Tonon T."/>
        </authorList>
    </citation>
    <scope>NUCLEOTIDE SEQUENCE [LARGE SCALE GENOMIC DNA]</scope>
    <source>
        <strain evidence="4 5">Ec32</strain>
    </source>
</reference>
<dbReference type="GO" id="GO:0046872">
    <property type="term" value="F:metal ion binding"/>
    <property type="evidence" value="ECO:0007669"/>
    <property type="project" value="UniProtKB-KW"/>
</dbReference>
<dbReference type="CDD" id="cd16148">
    <property type="entry name" value="sulfatase_like"/>
    <property type="match status" value="1"/>
</dbReference>
<dbReference type="STRING" id="1458461.BN1012_Phect373"/>
<accession>X5MBW5</accession>
<dbReference type="Proteomes" id="UP000032160">
    <property type="component" value="Chromosome I"/>
</dbReference>
<dbReference type="SUPFAM" id="SSF53649">
    <property type="entry name" value="Alkaline phosphatase-like"/>
    <property type="match status" value="1"/>
</dbReference>
<gene>
    <name evidence="4" type="ORF">BN1012_Phect373</name>
</gene>
<evidence type="ECO:0000313" key="4">
    <source>
        <dbReference type="EMBL" id="CDO58587.1"/>
    </source>
</evidence>
<dbReference type="PANTHER" id="PTHR45953">
    <property type="entry name" value="IDURONATE 2-SULFATASE"/>
    <property type="match status" value="1"/>
</dbReference>
<keyword evidence="1" id="KW-0479">Metal-binding</keyword>
<dbReference type="InterPro" id="IPR000917">
    <property type="entry name" value="Sulfatase_N"/>
</dbReference>